<protein>
    <submittedName>
        <fullName evidence="1">Uncharacterized protein</fullName>
    </submittedName>
</protein>
<dbReference type="Proteomes" id="UP000294257">
    <property type="component" value="Unassembled WGS sequence"/>
</dbReference>
<reference evidence="1 2" key="1">
    <citation type="submission" date="2019-02" db="EMBL/GenBank/DDBJ databases">
        <title>Genomic Encyclopedia of Type Strains, Phase IV (KMG-IV): sequencing the most valuable type-strain genomes for metagenomic binning, comparative biology and taxonomic classification.</title>
        <authorList>
            <person name="Goeker M."/>
        </authorList>
    </citation>
    <scope>NUCLEOTIDE SEQUENCE [LARGE SCALE GENOMIC DNA]</scope>
    <source>
        <strain evidence="1 2">DSM 101727</strain>
    </source>
</reference>
<dbReference type="EMBL" id="SGWQ01000003">
    <property type="protein sequence ID" value="RZS41174.1"/>
    <property type="molecule type" value="Genomic_DNA"/>
</dbReference>
<evidence type="ECO:0000313" key="1">
    <source>
        <dbReference type="EMBL" id="RZS41174.1"/>
    </source>
</evidence>
<organism evidence="1 2">
    <name type="scientific">Herbihabitans rhizosphaerae</name>
    <dbReference type="NCBI Taxonomy" id="1872711"/>
    <lineage>
        <taxon>Bacteria</taxon>
        <taxon>Bacillati</taxon>
        <taxon>Actinomycetota</taxon>
        <taxon>Actinomycetes</taxon>
        <taxon>Pseudonocardiales</taxon>
        <taxon>Pseudonocardiaceae</taxon>
        <taxon>Herbihabitans</taxon>
    </lineage>
</organism>
<sequence>MNGYEVDPDGVRGGGGQVQAAVDGARDIDPTGIADAGVYGHAALFRAVSGFSATLDAAVQSLLTQGHALGVGLTQAARDYAGTEAMNDARMRQWDDIDQAYERDYGHLPPNMRPPRSLVDPMFGIREFLRGDGNG</sequence>
<evidence type="ECO:0000313" key="2">
    <source>
        <dbReference type="Proteomes" id="UP000294257"/>
    </source>
</evidence>
<proteinExistence type="predicted"/>
<comment type="caution">
    <text evidence="1">The sequence shown here is derived from an EMBL/GenBank/DDBJ whole genome shotgun (WGS) entry which is preliminary data.</text>
</comment>
<name>A0A4Q7KWM5_9PSEU</name>
<keyword evidence="2" id="KW-1185">Reference proteome</keyword>
<gene>
    <name evidence="1" type="ORF">EV193_103494</name>
</gene>
<dbReference type="AlphaFoldDB" id="A0A4Q7KWM5"/>
<accession>A0A4Q7KWM5</accession>